<sequence length="188" mass="21382">MSSKHLGSDPSMACSHKKPPYHVKFSLVCITFILPLDSINEEGTHHTTFSFLNKEANVWVKLIVIGDQRVIYLLKRKELPCEKGTYSRRVRGRCIKQGPSLEEPLDDDEATMLTDGLIIDNELRKDDVATGTMKIDFKDDNNEDLPRVSRELPPATIFAKYSTLTPLETHTMDPHRVLRDTSILQMSL</sequence>
<evidence type="ECO:0000313" key="2">
    <source>
        <dbReference type="Proteomes" id="UP000823775"/>
    </source>
</evidence>
<proteinExistence type="predicted"/>
<protein>
    <submittedName>
        <fullName evidence="1">Uncharacterized protein</fullName>
    </submittedName>
</protein>
<name>A0ABS8TLV0_DATST</name>
<reference evidence="1 2" key="1">
    <citation type="journal article" date="2021" name="BMC Genomics">
        <title>Datura genome reveals duplications of psychoactive alkaloid biosynthetic genes and high mutation rate following tissue culture.</title>
        <authorList>
            <person name="Rajewski A."/>
            <person name="Carter-House D."/>
            <person name="Stajich J."/>
            <person name="Litt A."/>
        </authorList>
    </citation>
    <scope>NUCLEOTIDE SEQUENCE [LARGE SCALE GENOMIC DNA]</scope>
    <source>
        <strain evidence="1">AR-01</strain>
    </source>
</reference>
<dbReference type="Proteomes" id="UP000823775">
    <property type="component" value="Unassembled WGS sequence"/>
</dbReference>
<comment type="caution">
    <text evidence="1">The sequence shown here is derived from an EMBL/GenBank/DDBJ whole genome shotgun (WGS) entry which is preliminary data.</text>
</comment>
<dbReference type="EMBL" id="JACEIK010001730">
    <property type="protein sequence ID" value="MCD7471828.1"/>
    <property type="molecule type" value="Genomic_DNA"/>
</dbReference>
<keyword evidence="2" id="KW-1185">Reference proteome</keyword>
<evidence type="ECO:0000313" key="1">
    <source>
        <dbReference type="EMBL" id="MCD7471828.1"/>
    </source>
</evidence>
<accession>A0ABS8TLV0</accession>
<gene>
    <name evidence="1" type="ORF">HAX54_012549</name>
</gene>
<organism evidence="1 2">
    <name type="scientific">Datura stramonium</name>
    <name type="common">Jimsonweed</name>
    <name type="synonym">Common thornapple</name>
    <dbReference type="NCBI Taxonomy" id="4076"/>
    <lineage>
        <taxon>Eukaryota</taxon>
        <taxon>Viridiplantae</taxon>
        <taxon>Streptophyta</taxon>
        <taxon>Embryophyta</taxon>
        <taxon>Tracheophyta</taxon>
        <taxon>Spermatophyta</taxon>
        <taxon>Magnoliopsida</taxon>
        <taxon>eudicotyledons</taxon>
        <taxon>Gunneridae</taxon>
        <taxon>Pentapetalae</taxon>
        <taxon>asterids</taxon>
        <taxon>lamiids</taxon>
        <taxon>Solanales</taxon>
        <taxon>Solanaceae</taxon>
        <taxon>Solanoideae</taxon>
        <taxon>Datureae</taxon>
        <taxon>Datura</taxon>
    </lineage>
</organism>